<dbReference type="Proteomes" id="UP000273405">
    <property type="component" value="Unassembled WGS sequence"/>
</dbReference>
<dbReference type="AlphaFoldDB" id="A0A3A8NQC9"/>
<dbReference type="InterPro" id="IPR011006">
    <property type="entry name" value="CheY-like_superfamily"/>
</dbReference>
<dbReference type="PROSITE" id="PS50110">
    <property type="entry name" value="RESPONSE_REGULATORY"/>
    <property type="match status" value="1"/>
</dbReference>
<feature type="domain" description="Response regulatory" evidence="3">
    <location>
        <begin position="7"/>
        <end position="123"/>
    </location>
</feature>
<name>A0A3A8NQC9_9BACT</name>
<evidence type="ECO:0000313" key="5">
    <source>
        <dbReference type="Proteomes" id="UP000273405"/>
    </source>
</evidence>
<dbReference type="SUPFAM" id="SSF52172">
    <property type="entry name" value="CheY-like"/>
    <property type="match status" value="1"/>
</dbReference>
<keyword evidence="1 2" id="KW-0597">Phosphoprotein</keyword>
<comment type="caution">
    <text evidence="4">The sequence shown here is derived from an EMBL/GenBank/DDBJ whole genome shotgun (WGS) entry which is preliminary data.</text>
</comment>
<dbReference type="PANTHER" id="PTHR44591">
    <property type="entry name" value="STRESS RESPONSE REGULATOR PROTEIN 1"/>
    <property type="match status" value="1"/>
</dbReference>
<dbReference type="PANTHER" id="PTHR44591:SF21">
    <property type="entry name" value="TWO-COMPONENT RESPONSE REGULATOR"/>
    <property type="match status" value="1"/>
</dbReference>
<dbReference type="EMBL" id="RAWG01000024">
    <property type="protein sequence ID" value="RKH46273.1"/>
    <property type="molecule type" value="Genomic_DNA"/>
</dbReference>
<reference evidence="5" key="1">
    <citation type="submission" date="2018-09" db="EMBL/GenBank/DDBJ databases">
        <authorList>
            <person name="Livingstone P.G."/>
            <person name="Whitworth D.E."/>
        </authorList>
    </citation>
    <scope>NUCLEOTIDE SEQUENCE [LARGE SCALE GENOMIC DNA]</scope>
    <source>
        <strain evidence="5">CA040B</strain>
    </source>
</reference>
<dbReference type="InterPro" id="IPR050595">
    <property type="entry name" value="Bact_response_regulator"/>
</dbReference>
<proteinExistence type="predicted"/>
<evidence type="ECO:0000313" key="4">
    <source>
        <dbReference type="EMBL" id="RKH46273.1"/>
    </source>
</evidence>
<dbReference type="SMART" id="SM00448">
    <property type="entry name" value="REC"/>
    <property type="match status" value="1"/>
</dbReference>
<sequence length="128" mass="14778">MTPRPGRILIVDDERSFGVTLRMLLMDLHEVAYTPRAKEALEWIREGRRYDAILCDLMMAEVTGRQFHEALREHAPEQALRIIFMTGGAYTPSSREFVEQTTLPLITKPFKREALDLLLVPLLSARMH</sequence>
<accession>A0A3A8NQC9</accession>
<dbReference type="GO" id="GO:0000160">
    <property type="term" value="P:phosphorelay signal transduction system"/>
    <property type="evidence" value="ECO:0007669"/>
    <property type="project" value="InterPro"/>
</dbReference>
<organism evidence="4 5">
    <name type="scientific">Corallococcus sicarius</name>
    <dbReference type="NCBI Taxonomy" id="2316726"/>
    <lineage>
        <taxon>Bacteria</taxon>
        <taxon>Pseudomonadati</taxon>
        <taxon>Myxococcota</taxon>
        <taxon>Myxococcia</taxon>
        <taxon>Myxococcales</taxon>
        <taxon>Cystobacterineae</taxon>
        <taxon>Myxococcaceae</taxon>
        <taxon>Corallococcus</taxon>
    </lineage>
</organism>
<evidence type="ECO:0000256" key="1">
    <source>
        <dbReference type="ARBA" id="ARBA00022553"/>
    </source>
</evidence>
<dbReference type="InterPro" id="IPR001789">
    <property type="entry name" value="Sig_transdc_resp-reg_receiver"/>
</dbReference>
<keyword evidence="5" id="KW-1185">Reference proteome</keyword>
<feature type="modified residue" description="4-aspartylphosphate" evidence="2">
    <location>
        <position position="56"/>
    </location>
</feature>
<evidence type="ECO:0000259" key="3">
    <source>
        <dbReference type="PROSITE" id="PS50110"/>
    </source>
</evidence>
<dbReference type="Gene3D" id="3.40.50.2300">
    <property type="match status" value="1"/>
</dbReference>
<dbReference type="Pfam" id="PF00072">
    <property type="entry name" value="Response_reg"/>
    <property type="match status" value="1"/>
</dbReference>
<evidence type="ECO:0000256" key="2">
    <source>
        <dbReference type="PROSITE-ProRule" id="PRU00169"/>
    </source>
</evidence>
<dbReference type="CDD" id="cd00156">
    <property type="entry name" value="REC"/>
    <property type="match status" value="1"/>
</dbReference>
<gene>
    <name evidence="4" type="ORF">D7X12_05655</name>
</gene>
<protein>
    <submittedName>
        <fullName evidence="4">Response regulator</fullName>
    </submittedName>
</protein>